<dbReference type="PANTHER" id="PTHR47017">
    <property type="entry name" value="ACYL-COA"/>
    <property type="match status" value="1"/>
</dbReference>
<dbReference type="AlphaFoldDB" id="A0A2N9B254"/>
<dbReference type="InterPro" id="IPR016181">
    <property type="entry name" value="Acyl_CoA_acyltransferase"/>
</dbReference>
<dbReference type="EMBL" id="LT963352">
    <property type="protein sequence ID" value="SOR77407.1"/>
    <property type="molecule type" value="Genomic_DNA"/>
</dbReference>
<dbReference type="SUPFAM" id="SSF55729">
    <property type="entry name" value="Acyl-CoA N-acyltransferases (Nat)"/>
    <property type="match status" value="1"/>
</dbReference>
<dbReference type="PANTHER" id="PTHR47017:SF1">
    <property type="entry name" value="ACYL-COA"/>
    <property type="match status" value="1"/>
</dbReference>
<dbReference type="Proteomes" id="UP000235464">
    <property type="component" value="Chromosome I"/>
</dbReference>
<protein>
    <recommendedName>
        <fullName evidence="3">Protein involved in cellulose biosynthesis (CelD)</fullName>
    </recommendedName>
</protein>
<gene>
    <name evidence="1" type="ORF">SCNRRL3882_0879</name>
</gene>
<keyword evidence="2" id="KW-1185">Reference proteome</keyword>
<accession>A0A2N9B254</accession>
<proteinExistence type="predicted"/>
<evidence type="ECO:0008006" key="3">
    <source>
        <dbReference type="Google" id="ProtNLM"/>
    </source>
</evidence>
<dbReference type="Gene3D" id="3.40.630.30">
    <property type="match status" value="1"/>
</dbReference>
<evidence type="ECO:0000313" key="2">
    <source>
        <dbReference type="Proteomes" id="UP000235464"/>
    </source>
</evidence>
<reference evidence="2" key="1">
    <citation type="submission" date="2017-11" db="EMBL/GenBank/DDBJ databases">
        <authorList>
            <person name="Wibberg D."/>
        </authorList>
    </citation>
    <scope>NUCLEOTIDE SEQUENCE [LARGE SCALE GENOMIC DNA]</scope>
</reference>
<dbReference type="InterPro" id="IPR007434">
    <property type="entry name" value="FemAB-like"/>
</dbReference>
<sequence>MTVDVLHGVSDIAADDWDALTRDLDIDADRGYLRFREYLESGQSLVVTERGSGELRGALHGALTTSRTGMASHPWKFVGSPSVLRLAEDDPDAERVHRTLRDLAGAGQREAADDAEPVWQVLDRRFGSCYVIRGFDSSELILRPGLDAVEAEQVTRRLIEKARSAALEHGAGAVAFPFVRPGDKVLRGVLAEYGFRSGVVTAASAFHLNGCTTYEEYLEQLPSRRRRRYRQEERQLLTSGLSTGETDLITHAERIAQLEAQTLAKHGGRPDPAAIQRARTVLAEALPDAVRVPAVRRDGVLIACALHLLGRRSSLFMAYGCDYDVTDRGPSYPWSCFYHPIRMAIEHGAETVRLGLEGFEAKAQRGAVPEEREMWIWTPDPEAGERVGALLEFLDTRNTAYLARFSG</sequence>
<evidence type="ECO:0000313" key="1">
    <source>
        <dbReference type="EMBL" id="SOR77407.1"/>
    </source>
</evidence>
<organism evidence="1 2">
    <name type="scientific">Streptomyces chartreusis NRRL 3882</name>
    <dbReference type="NCBI Taxonomy" id="1079985"/>
    <lineage>
        <taxon>Bacteria</taxon>
        <taxon>Bacillati</taxon>
        <taxon>Actinomycetota</taxon>
        <taxon>Actinomycetes</taxon>
        <taxon>Kitasatosporales</taxon>
        <taxon>Streptomycetaceae</taxon>
        <taxon>Streptomyces</taxon>
    </lineage>
</organism>
<name>A0A2N9B254_STRCX</name>
<dbReference type="Pfam" id="PF04339">
    <property type="entry name" value="FemAB_like"/>
    <property type="match status" value="1"/>
</dbReference>
<dbReference type="OrthoDB" id="4066554at2"/>
<dbReference type="RefSeq" id="WP_010047264.1">
    <property type="nucleotide sequence ID" value="NZ_LT962942.1"/>
</dbReference>